<dbReference type="AlphaFoldDB" id="A0A445L0T2"/>
<evidence type="ECO:0000313" key="2">
    <source>
        <dbReference type="EMBL" id="RZC16720.1"/>
    </source>
</evidence>
<comment type="caution">
    <text evidence="2">The sequence shown here is derived from an EMBL/GenBank/DDBJ whole genome shotgun (WGS) entry which is preliminary data.</text>
</comment>
<sequence length="222" mass="24830">MKDPFMNTFPPPSKELKPKDKSKHKRKHYDHKHVAAEPSSHAGFGEVASLANSSARSLMSRLMCPTWTSSNSSLNCWKACAFFFFYSPSRAQFPLCLAPNPSSLANPLVFIDLFDGKQEKEKREKKRKEGRRRGVKVTSGGSDGRFGGFEAHATMVGSSEAYPFFFVLLSSLVLGFLFSSQHRTLDSETSMDEVYQNTGSEHEAKWHNISNCAGMLFSTRSI</sequence>
<dbReference type="Proteomes" id="UP000289340">
    <property type="component" value="Chromosome 4"/>
</dbReference>
<reference evidence="2 3" key="1">
    <citation type="submission" date="2018-09" db="EMBL/GenBank/DDBJ databases">
        <title>A high-quality reference genome of wild soybean provides a powerful tool to mine soybean genomes.</title>
        <authorList>
            <person name="Xie M."/>
            <person name="Chung C.Y.L."/>
            <person name="Li M.-W."/>
            <person name="Wong F.-L."/>
            <person name="Chan T.-F."/>
            <person name="Lam H.-M."/>
        </authorList>
    </citation>
    <scope>NUCLEOTIDE SEQUENCE [LARGE SCALE GENOMIC DNA]</scope>
    <source>
        <strain evidence="3">cv. W05</strain>
        <tissue evidence="2">Hypocotyl of etiolated seedlings</tissue>
    </source>
</reference>
<evidence type="ECO:0000313" key="3">
    <source>
        <dbReference type="Proteomes" id="UP000289340"/>
    </source>
</evidence>
<keyword evidence="3" id="KW-1185">Reference proteome</keyword>
<proteinExistence type="predicted"/>
<feature type="region of interest" description="Disordered" evidence="1">
    <location>
        <begin position="1"/>
        <end position="38"/>
    </location>
</feature>
<feature type="compositionally biased region" description="Basic residues" evidence="1">
    <location>
        <begin position="20"/>
        <end position="31"/>
    </location>
</feature>
<gene>
    <name evidence="2" type="ORF">D0Y65_009851</name>
</gene>
<protein>
    <submittedName>
        <fullName evidence="2">Uncharacterized protein</fullName>
    </submittedName>
</protein>
<dbReference type="EMBL" id="QZWG01000004">
    <property type="protein sequence ID" value="RZC16720.1"/>
    <property type="molecule type" value="Genomic_DNA"/>
</dbReference>
<accession>A0A445L0T2</accession>
<evidence type="ECO:0000256" key="1">
    <source>
        <dbReference type="SAM" id="MobiDB-lite"/>
    </source>
</evidence>
<organism evidence="2 3">
    <name type="scientific">Glycine soja</name>
    <name type="common">Wild soybean</name>
    <dbReference type="NCBI Taxonomy" id="3848"/>
    <lineage>
        <taxon>Eukaryota</taxon>
        <taxon>Viridiplantae</taxon>
        <taxon>Streptophyta</taxon>
        <taxon>Embryophyta</taxon>
        <taxon>Tracheophyta</taxon>
        <taxon>Spermatophyta</taxon>
        <taxon>Magnoliopsida</taxon>
        <taxon>eudicotyledons</taxon>
        <taxon>Gunneridae</taxon>
        <taxon>Pentapetalae</taxon>
        <taxon>rosids</taxon>
        <taxon>fabids</taxon>
        <taxon>Fabales</taxon>
        <taxon>Fabaceae</taxon>
        <taxon>Papilionoideae</taxon>
        <taxon>50 kb inversion clade</taxon>
        <taxon>NPAAA clade</taxon>
        <taxon>indigoferoid/millettioid clade</taxon>
        <taxon>Phaseoleae</taxon>
        <taxon>Glycine</taxon>
        <taxon>Glycine subgen. Soja</taxon>
    </lineage>
</organism>
<name>A0A445L0T2_GLYSO</name>